<proteinExistence type="inferred from homology"/>
<protein>
    <recommendedName>
        <fullName evidence="9">DNA mismatch repair proteins mutS family domain-containing protein</fullName>
    </recommendedName>
</protein>
<dbReference type="InterPro" id="IPR007695">
    <property type="entry name" value="DNA_mismatch_repair_MutS-lik_N"/>
</dbReference>
<sequence length="1057" mass="121290">MSLIKDYFEKTNKYIEEYGNSTIVLMQVGAFFEVYGLKNELDGSVYGSCISNFSKICDLNVVDKKTCVGNQPVIMAGFKDMFLEKYTKKLQDAGYTIVVFVQDEQAPNTTRSLLGIFSPGTYFSCDTDTISNVSCCIWLHVIENVNKKNIFAQFAYSACSLKANSLNKKIIYIGIGMIDIYTGKSIISEFKEAYINNPTTFDELERIVSIYNPSETILMGNITQQEMDNIVNYTNIRSSSIHYISLLNTETSNKNVLRAHNCEKQIYQKQLFEKFYTIYDYQAFIYPFYEYNIATQAFCYLLDFLYQHNPYLINKIKEPIFENSGSRLILANHSLKQLNIIEDQYKGKYSSVVTFLNKCVTPMGKRKFIECFLNPTTNEDYLQMEYDIIGYCLENKMIMYDSLKHKLSQIADLSKINRLIILQKITPKNVYQLYISLSCAKEIYHLLHEDPIIFDYLKHKIPNVSLLTSYIDEIIGFLDKHLDIMQCKNADHIQKIEVNYIKPLVSEELDINVKKIIDSQDKLECCRKYFHSVLLDYETTSKKKTKKSILKTVEDLDLFQYSEDGIAGEHDKEKDNKDKLTTEYVKIHETEKNNYSLIATDRRCKLLEDLLSKTADSKIVLQYRSSNDGQGRSFELDNSKNVFSFVKQTASNKGIVSYQITELCKNVATIKTQLAELLSKVYWEIIEKLVDYQTQFELVNEFLTYVDFVFTKACIAQKYGYCKPQIRAEATKSFVKVDDLRHCLIEHIQQNELYVANDVSLGTDAVNGMLLYGTNAVGKTSFIRSLGIAVIMAQSGLFVPASSFQFKPYHYIFTRILGNDNLFKGLSTFAVEMSELRTILRLANSHSLVLGDELCSGTESISAMSIFVAGIQKLYRVESSFIFATHLHEITKYEEITCLDKLAICHMSVIYDKEIDALVYDRKLRSGPGNNMYGLEVCKSLSLPLDFLEEANHIRMKYYPESASILDLTKSHYNAKHVKGLCEKCGKDVSSEVHHLQHQKDADEHGMIHSSGIPFHKNHSANLLNLCKKCHDEFHETPIMHKKTKTTKGVAVKPIHK</sequence>
<dbReference type="SUPFAM" id="SSF55271">
    <property type="entry name" value="DNA repair protein MutS, domain I"/>
    <property type="match status" value="1"/>
</dbReference>
<evidence type="ECO:0000256" key="2">
    <source>
        <dbReference type="ARBA" id="ARBA00022741"/>
    </source>
</evidence>
<dbReference type="InterPro" id="IPR003615">
    <property type="entry name" value="HNH_nuc"/>
</dbReference>
<dbReference type="EMBL" id="MN739727">
    <property type="protein sequence ID" value="QHT23173.1"/>
    <property type="molecule type" value="Genomic_DNA"/>
</dbReference>
<dbReference type="SUPFAM" id="SSF48334">
    <property type="entry name" value="DNA repair protein MutS, domain III"/>
    <property type="match status" value="1"/>
</dbReference>
<evidence type="ECO:0000313" key="8">
    <source>
        <dbReference type="EMBL" id="QHT23173.1"/>
    </source>
</evidence>
<dbReference type="InterPro" id="IPR007696">
    <property type="entry name" value="DNA_mismatch_repair_MutS_core"/>
</dbReference>
<dbReference type="PANTHER" id="PTHR11361">
    <property type="entry name" value="DNA MISMATCH REPAIR PROTEIN MUTS FAMILY MEMBER"/>
    <property type="match status" value="1"/>
</dbReference>
<keyword evidence="3" id="KW-0227">DNA damage</keyword>
<dbReference type="GO" id="GO:0005524">
    <property type="term" value="F:ATP binding"/>
    <property type="evidence" value="ECO:0007669"/>
    <property type="project" value="UniProtKB-KW"/>
</dbReference>
<comment type="similarity">
    <text evidence="1">Belongs to the DNA mismatch repair MutS family.</text>
</comment>
<name>A0A6C0E3T6_9ZZZZ</name>
<feature type="domain" description="DNA mismatch repair proteins mutS family" evidence="7">
    <location>
        <begin position="766"/>
        <end position="956"/>
    </location>
</feature>
<evidence type="ECO:0000256" key="1">
    <source>
        <dbReference type="ARBA" id="ARBA00006271"/>
    </source>
</evidence>
<keyword evidence="5" id="KW-0238">DNA-binding</keyword>
<evidence type="ECO:0000256" key="4">
    <source>
        <dbReference type="ARBA" id="ARBA00022840"/>
    </source>
</evidence>
<evidence type="ECO:0000256" key="5">
    <source>
        <dbReference type="ARBA" id="ARBA00023125"/>
    </source>
</evidence>
<evidence type="ECO:0000259" key="6">
    <source>
        <dbReference type="SMART" id="SM00533"/>
    </source>
</evidence>
<evidence type="ECO:0000256" key="3">
    <source>
        <dbReference type="ARBA" id="ARBA00022763"/>
    </source>
</evidence>
<dbReference type="GO" id="GO:0006298">
    <property type="term" value="P:mismatch repair"/>
    <property type="evidence" value="ECO:0007669"/>
    <property type="project" value="InterPro"/>
</dbReference>
<reference evidence="8" key="1">
    <citation type="journal article" date="2020" name="Nature">
        <title>Giant virus diversity and host interactions through global metagenomics.</title>
        <authorList>
            <person name="Schulz F."/>
            <person name="Roux S."/>
            <person name="Paez-Espino D."/>
            <person name="Jungbluth S."/>
            <person name="Walsh D.A."/>
            <person name="Denef V.J."/>
            <person name="McMahon K.D."/>
            <person name="Konstantinidis K.T."/>
            <person name="Eloe-Fadrosh E.A."/>
            <person name="Kyrpides N.C."/>
            <person name="Woyke T."/>
        </authorList>
    </citation>
    <scope>NUCLEOTIDE SEQUENCE</scope>
    <source>
        <strain evidence="8">GVMAG-M-3300023179-114</strain>
    </source>
</reference>
<dbReference type="Pfam" id="PF01624">
    <property type="entry name" value="MutS_I"/>
    <property type="match status" value="1"/>
</dbReference>
<dbReference type="Pfam" id="PF05192">
    <property type="entry name" value="MutS_III"/>
    <property type="match status" value="1"/>
</dbReference>
<dbReference type="InterPro" id="IPR016151">
    <property type="entry name" value="DNA_mismatch_repair_MutS_N"/>
</dbReference>
<keyword evidence="4" id="KW-0067">ATP-binding</keyword>
<dbReference type="SUPFAM" id="SSF52540">
    <property type="entry name" value="P-loop containing nucleoside triphosphate hydrolases"/>
    <property type="match status" value="1"/>
</dbReference>
<dbReference type="Pfam" id="PF00488">
    <property type="entry name" value="MutS_V"/>
    <property type="match status" value="1"/>
</dbReference>
<dbReference type="CDD" id="cd00085">
    <property type="entry name" value="HNHc"/>
    <property type="match status" value="1"/>
</dbReference>
<organism evidence="8">
    <name type="scientific">viral metagenome</name>
    <dbReference type="NCBI Taxonomy" id="1070528"/>
    <lineage>
        <taxon>unclassified sequences</taxon>
        <taxon>metagenomes</taxon>
        <taxon>organismal metagenomes</taxon>
    </lineage>
</organism>
<dbReference type="InterPro" id="IPR027417">
    <property type="entry name" value="P-loop_NTPase"/>
</dbReference>
<dbReference type="Gene3D" id="1.10.1420.10">
    <property type="match status" value="1"/>
</dbReference>
<dbReference type="GO" id="GO:0030983">
    <property type="term" value="F:mismatched DNA binding"/>
    <property type="evidence" value="ECO:0007669"/>
    <property type="project" value="InterPro"/>
</dbReference>
<feature type="domain" description="DNA mismatch repair protein MutS core" evidence="6">
    <location>
        <begin position="347"/>
        <end position="748"/>
    </location>
</feature>
<dbReference type="InterPro" id="IPR017261">
    <property type="entry name" value="DNA_mismatch_repair_MutS/MSH"/>
</dbReference>
<dbReference type="GO" id="GO:0032301">
    <property type="term" value="C:MutSalpha complex"/>
    <property type="evidence" value="ECO:0007669"/>
    <property type="project" value="TreeGrafter"/>
</dbReference>
<dbReference type="Gene3D" id="3.40.50.300">
    <property type="entry name" value="P-loop containing nucleotide triphosphate hydrolases"/>
    <property type="match status" value="1"/>
</dbReference>
<dbReference type="InterPro" id="IPR000432">
    <property type="entry name" value="DNA_mismatch_repair_MutS_C"/>
</dbReference>
<dbReference type="SMART" id="SM00534">
    <property type="entry name" value="MUTSac"/>
    <property type="match status" value="1"/>
</dbReference>
<dbReference type="AlphaFoldDB" id="A0A6C0E3T6"/>
<evidence type="ECO:0000259" key="7">
    <source>
        <dbReference type="SMART" id="SM00534"/>
    </source>
</evidence>
<keyword evidence="2" id="KW-0547">Nucleotide-binding</keyword>
<dbReference type="PIRSF" id="PIRSF037677">
    <property type="entry name" value="DNA_mis_repair_Msh6"/>
    <property type="match status" value="1"/>
</dbReference>
<dbReference type="InterPro" id="IPR045076">
    <property type="entry name" value="MutS"/>
</dbReference>
<dbReference type="InterPro" id="IPR036187">
    <property type="entry name" value="DNA_mismatch_repair_MutS_sf"/>
</dbReference>
<dbReference type="PANTHER" id="PTHR11361:SF148">
    <property type="entry name" value="DNA MISMATCH REPAIR PROTEIN MSH6"/>
    <property type="match status" value="1"/>
</dbReference>
<accession>A0A6C0E3T6</accession>
<dbReference type="SMART" id="SM00533">
    <property type="entry name" value="MUTSd"/>
    <property type="match status" value="1"/>
</dbReference>
<evidence type="ECO:0008006" key="9">
    <source>
        <dbReference type="Google" id="ProtNLM"/>
    </source>
</evidence>
<dbReference type="GO" id="GO:0140664">
    <property type="term" value="F:ATP-dependent DNA damage sensor activity"/>
    <property type="evidence" value="ECO:0007669"/>
    <property type="project" value="InterPro"/>
</dbReference>
<dbReference type="Gene3D" id="3.40.1170.10">
    <property type="entry name" value="DNA repair protein MutS, domain I"/>
    <property type="match status" value="1"/>
</dbReference>